<protein>
    <submittedName>
        <fullName evidence="4">Uncharacterized protein</fullName>
    </submittedName>
</protein>
<reference evidence="4 5" key="1">
    <citation type="submission" date="2015-06" db="EMBL/GenBank/DDBJ databases">
        <title>Talaromyces atroroseus IBT 11181 draft genome.</title>
        <authorList>
            <person name="Rasmussen K.B."/>
            <person name="Rasmussen S."/>
            <person name="Petersen B."/>
            <person name="Sicheritz-Ponten T."/>
            <person name="Mortensen U.H."/>
            <person name="Thrane U."/>
        </authorList>
    </citation>
    <scope>NUCLEOTIDE SEQUENCE [LARGE SCALE GENOMIC DNA]</scope>
    <source>
        <strain evidence="4 5">IBT 11181</strain>
    </source>
</reference>
<dbReference type="Proteomes" id="UP000214365">
    <property type="component" value="Unassembled WGS sequence"/>
</dbReference>
<dbReference type="InterPro" id="IPR033308">
    <property type="entry name" value="PGAP5/Cdc1/Ted1"/>
</dbReference>
<feature type="transmembrane region" description="Helical" evidence="3">
    <location>
        <begin position="517"/>
        <end position="536"/>
    </location>
</feature>
<dbReference type="OrthoDB" id="5977743at2759"/>
<dbReference type="GO" id="GO:0016020">
    <property type="term" value="C:membrane"/>
    <property type="evidence" value="ECO:0007669"/>
    <property type="project" value="GOC"/>
</dbReference>
<sequence length="681" mass="77240">MSQANSRGSPGLPLRYSQSNQYTEPRGLIARAGTYLPIRGSQHGGSHPGYGRRSWTQLSLWHQVKSRLRAAFCVANFLAILWMFTLWWGERTVFREQISQCYWDSWEKWPAGATPHHVVFVADPQIVDPHTYPGRPWPLSTLTIRYTDQYLRRSFSLIEQYLNPDSVLFLGDLFDGGREWSTATSESPEEQYRKYGDRFWLNEYNRFSRIFFQQWNQAGTASTGERRGRKLIASLPGNHDLGFGSGVQPAVRRRFQAYFGRGNRVDIIGNHTFVSVDSVSLSAMDQPDPETGSTGNGAGDGPLPNEAIWGPTEEWLKGVKDMKVRLETEELRSQRNESEGFKFIQGLQEAAQDTVIHKAPFESQGFPTILLTHVPLFRKPATPCGPLRERYPPSSTDPIPEEDEQNALKINGGYQYQNVLTPTISSEIMTRIGPEVSHIYSGDDHDYCEITHREYIGSPKETTVKSLSWAMGIRRPGFLMTTLWNPIDISNGKSVDETSQATVQNHLCLLPDQLSIFIYYGIIFFVTIVLLVIRAMTVTFLSFGKPADYEPTLPLNEYPHHSRTPSRTSHQPSASITSATAGGNPRLANRSNSMTTAPASNYRLDDDIRKSTQRYDDWKRGEDWEEDDRGISKLLSSSRQSGRECVGPASSTGRFTHELKSSVKQVAFIVLPFYLWLIWRW</sequence>
<dbReference type="STRING" id="1441469.A0A225AMQ5"/>
<dbReference type="AlphaFoldDB" id="A0A225AMQ5"/>
<evidence type="ECO:0000313" key="5">
    <source>
        <dbReference type="Proteomes" id="UP000214365"/>
    </source>
</evidence>
<name>A0A225AMQ5_TALAT</name>
<gene>
    <name evidence="4" type="ORF">UA08_06053</name>
</gene>
<dbReference type="InterPro" id="IPR029052">
    <property type="entry name" value="Metallo-depent_PP-like"/>
</dbReference>
<keyword evidence="3" id="KW-1133">Transmembrane helix</keyword>
<dbReference type="GO" id="GO:0005783">
    <property type="term" value="C:endoplasmic reticulum"/>
    <property type="evidence" value="ECO:0007669"/>
    <property type="project" value="TreeGrafter"/>
</dbReference>
<evidence type="ECO:0000256" key="1">
    <source>
        <dbReference type="ARBA" id="ARBA00023136"/>
    </source>
</evidence>
<feature type="region of interest" description="Disordered" evidence="2">
    <location>
        <begin position="554"/>
        <end position="599"/>
    </location>
</feature>
<accession>A0A225AMQ5</accession>
<dbReference type="RefSeq" id="XP_020118669.1">
    <property type="nucleotide sequence ID" value="XM_020268744.1"/>
</dbReference>
<proteinExistence type="predicted"/>
<keyword evidence="5" id="KW-1185">Reference proteome</keyword>
<keyword evidence="3" id="KW-0812">Transmembrane</keyword>
<comment type="caution">
    <text evidence="4">The sequence shown here is derived from an EMBL/GenBank/DDBJ whole genome shotgun (WGS) entry which is preliminary data.</text>
</comment>
<dbReference type="PANTHER" id="PTHR13315:SF4">
    <property type="entry name" value="METALLOPHOSPHOESTERASE, ISOFORM E"/>
    <property type="match status" value="1"/>
</dbReference>
<dbReference type="GO" id="GO:0006506">
    <property type="term" value="P:GPI anchor biosynthetic process"/>
    <property type="evidence" value="ECO:0007669"/>
    <property type="project" value="InterPro"/>
</dbReference>
<evidence type="ECO:0000256" key="2">
    <source>
        <dbReference type="SAM" id="MobiDB-lite"/>
    </source>
</evidence>
<feature type="transmembrane region" description="Helical" evidence="3">
    <location>
        <begin position="68"/>
        <end position="89"/>
    </location>
</feature>
<evidence type="ECO:0000313" key="4">
    <source>
        <dbReference type="EMBL" id="OKL58548.1"/>
    </source>
</evidence>
<dbReference type="PANTHER" id="PTHR13315">
    <property type="entry name" value="METALLO PHOSPHOESTERASE RELATED"/>
    <property type="match status" value="1"/>
</dbReference>
<dbReference type="SUPFAM" id="SSF56300">
    <property type="entry name" value="Metallo-dependent phosphatases"/>
    <property type="match status" value="1"/>
</dbReference>
<keyword evidence="1 3" id="KW-0472">Membrane</keyword>
<organism evidence="4 5">
    <name type="scientific">Talaromyces atroroseus</name>
    <dbReference type="NCBI Taxonomy" id="1441469"/>
    <lineage>
        <taxon>Eukaryota</taxon>
        <taxon>Fungi</taxon>
        <taxon>Dikarya</taxon>
        <taxon>Ascomycota</taxon>
        <taxon>Pezizomycotina</taxon>
        <taxon>Eurotiomycetes</taxon>
        <taxon>Eurotiomycetidae</taxon>
        <taxon>Eurotiales</taxon>
        <taxon>Trichocomaceae</taxon>
        <taxon>Talaromyces</taxon>
        <taxon>Talaromyces sect. Trachyspermi</taxon>
    </lineage>
</organism>
<feature type="compositionally biased region" description="Polar residues" evidence="2">
    <location>
        <begin position="589"/>
        <end position="599"/>
    </location>
</feature>
<dbReference type="EMBL" id="LFMY01000009">
    <property type="protein sequence ID" value="OKL58548.1"/>
    <property type="molecule type" value="Genomic_DNA"/>
</dbReference>
<feature type="compositionally biased region" description="Polar residues" evidence="2">
    <location>
        <begin position="565"/>
        <end position="581"/>
    </location>
</feature>
<dbReference type="GeneID" id="31005809"/>
<evidence type="ECO:0000256" key="3">
    <source>
        <dbReference type="SAM" id="Phobius"/>
    </source>
</evidence>
<dbReference type="Gene3D" id="3.60.21.10">
    <property type="match status" value="1"/>
</dbReference>
<feature type="region of interest" description="Disordered" evidence="2">
    <location>
        <begin position="282"/>
        <end position="309"/>
    </location>
</feature>